<sequence length="79" mass="9264">MKLCSNYTNSPNISRGRPPPTSISRITCWDSRRVLRKREALGGHWRCHYWPPGLLSFSVYAKASNRPEKWFISPHYSRT</sequence>
<proteinExistence type="predicted"/>
<protein>
    <submittedName>
        <fullName evidence="1">Uncharacterized protein</fullName>
    </submittedName>
</protein>
<dbReference type="Proteomes" id="UP000759131">
    <property type="component" value="Unassembled WGS sequence"/>
</dbReference>
<gene>
    <name evidence="1" type="ORF">OSB1V03_LOCUS22481</name>
</gene>
<dbReference type="EMBL" id="CAJPIZ010048405">
    <property type="protein sequence ID" value="CAG2122535.1"/>
    <property type="molecule type" value="Genomic_DNA"/>
</dbReference>
<evidence type="ECO:0000313" key="1">
    <source>
        <dbReference type="EMBL" id="CAD7649638.1"/>
    </source>
</evidence>
<evidence type="ECO:0000313" key="2">
    <source>
        <dbReference type="Proteomes" id="UP000759131"/>
    </source>
</evidence>
<dbReference type="AlphaFoldDB" id="A0A7R9QKU9"/>
<name>A0A7R9QKU9_9ACAR</name>
<keyword evidence="2" id="KW-1185">Reference proteome</keyword>
<accession>A0A7R9QKU9</accession>
<reference evidence="1" key="1">
    <citation type="submission" date="2020-11" db="EMBL/GenBank/DDBJ databases">
        <authorList>
            <person name="Tran Van P."/>
        </authorList>
    </citation>
    <scope>NUCLEOTIDE SEQUENCE</scope>
</reference>
<dbReference type="EMBL" id="OC902980">
    <property type="protein sequence ID" value="CAD7649638.1"/>
    <property type="molecule type" value="Genomic_DNA"/>
</dbReference>
<organism evidence="1">
    <name type="scientific">Medioppia subpectinata</name>
    <dbReference type="NCBI Taxonomy" id="1979941"/>
    <lineage>
        <taxon>Eukaryota</taxon>
        <taxon>Metazoa</taxon>
        <taxon>Ecdysozoa</taxon>
        <taxon>Arthropoda</taxon>
        <taxon>Chelicerata</taxon>
        <taxon>Arachnida</taxon>
        <taxon>Acari</taxon>
        <taxon>Acariformes</taxon>
        <taxon>Sarcoptiformes</taxon>
        <taxon>Oribatida</taxon>
        <taxon>Brachypylina</taxon>
        <taxon>Oppioidea</taxon>
        <taxon>Oppiidae</taxon>
        <taxon>Medioppia</taxon>
    </lineage>
</organism>